<dbReference type="Proteomes" id="UP001228113">
    <property type="component" value="Chromosome"/>
</dbReference>
<dbReference type="EMBL" id="AP027081">
    <property type="protein sequence ID" value="BDU76269.1"/>
    <property type="molecule type" value="Genomic_DNA"/>
</dbReference>
<dbReference type="SMART" id="SM00470">
    <property type="entry name" value="ParB"/>
    <property type="match status" value="1"/>
</dbReference>
<feature type="domain" description="ParB-like N-terminal" evidence="3">
    <location>
        <begin position="6"/>
        <end position="94"/>
    </location>
</feature>
<reference evidence="4" key="1">
    <citation type="journal article" date="2023" name="Int. J. Syst. Evol. Microbiol.">
        <title>Mesoterricola silvestris gen. nov., sp. nov., Mesoterricola sediminis sp. nov., Geothrix oryzae sp. nov., Geothrix edaphica sp. nov., Geothrix rubra sp. nov., and Geothrix limicola sp. nov., six novel members of Acidobacteriota isolated from soils.</title>
        <authorList>
            <person name="Itoh H."/>
            <person name="Sugisawa Y."/>
            <person name="Mise K."/>
            <person name="Xu Z."/>
            <person name="Kuniyasu M."/>
            <person name="Ushijima N."/>
            <person name="Kawano K."/>
            <person name="Kobayashi E."/>
            <person name="Shiratori Y."/>
            <person name="Masuda Y."/>
            <person name="Senoo K."/>
        </authorList>
    </citation>
    <scope>NUCLEOTIDE SEQUENCE</scope>
    <source>
        <strain evidence="4">W786</strain>
    </source>
</reference>
<dbReference type="RefSeq" id="WP_316411303.1">
    <property type="nucleotide sequence ID" value="NZ_AP027081.1"/>
</dbReference>
<proteinExistence type="predicted"/>
<evidence type="ECO:0000313" key="4">
    <source>
        <dbReference type="EMBL" id="BDU76269.1"/>
    </source>
</evidence>
<gene>
    <name evidence="4" type="ORF">METESE_12270</name>
</gene>
<dbReference type="CDD" id="cd16387">
    <property type="entry name" value="ParB_N_Srx"/>
    <property type="match status" value="1"/>
</dbReference>
<feature type="coiled-coil region" evidence="1">
    <location>
        <begin position="220"/>
        <end position="254"/>
    </location>
</feature>
<keyword evidence="1" id="KW-0175">Coiled coil</keyword>
<dbReference type="KEGG" id="msea:METESE_12270"/>
<protein>
    <recommendedName>
        <fullName evidence="3">ParB-like N-terminal domain-containing protein</fullName>
    </recommendedName>
</protein>
<dbReference type="Pfam" id="PF02195">
    <property type="entry name" value="ParB_N"/>
    <property type="match status" value="1"/>
</dbReference>
<sequence length="365" mass="40437">MSVCQILLKHIRLDGGTQARAAVDRAAIEEYAALWKDGARFPPIVVFQDQDIYWLADGFHRHAAADKAGLKKIPAEVRVGTLRDARLYAIGANTAHGVRRTNADKRLAVSMLLDDPEWSKWSNRQISEITGVSHHFVNNMRNERVATVATQSFGSQPPDAPEHPPVPAPEPTPAPAPGQAQEPAQPAPAPEPPDEEDCPPVDMTARPAPAPPPADERPRVAQLERLLQERDAEIKDLREHLGETADMLAEAQKEIERCHGILNADDRMAACEASTRTNSELARVIQVRNNGLMVENAQVIGFVKFWRRNFDSLMARVRKALETKEGDDLRAAIQDALSRDARKIEAKKKATTEEEEYNLLFGEAS</sequence>
<organism evidence="4 5">
    <name type="scientific">Mesoterricola sediminis</name>
    <dbReference type="NCBI Taxonomy" id="2927980"/>
    <lineage>
        <taxon>Bacteria</taxon>
        <taxon>Pseudomonadati</taxon>
        <taxon>Acidobacteriota</taxon>
        <taxon>Holophagae</taxon>
        <taxon>Holophagales</taxon>
        <taxon>Holophagaceae</taxon>
        <taxon>Mesoterricola</taxon>
    </lineage>
</organism>
<name>A0AA48GRI1_9BACT</name>
<evidence type="ECO:0000256" key="1">
    <source>
        <dbReference type="SAM" id="Coils"/>
    </source>
</evidence>
<accession>A0AA48GRI1</accession>
<keyword evidence="5" id="KW-1185">Reference proteome</keyword>
<dbReference type="Gene3D" id="3.90.1530.10">
    <property type="entry name" value="Conserved hypothetical protein from pyrococcus furiosus pfu- 392566-001, ParB domain"/>
    <property type="match status" value="1"/>
</dbReference>
<dbReference type="SUPFAM" id="SSF110849">
    <property type="entry name" value="ParB/Sulfiredoxin"/>
    <property type="match status" value="1"/>
</dbReference>
<dbReference type="InterPro" id="IPR003115">
    <property type="entry name" value="ParB_N"/>
</dbReference>
<evidence type="ECO:0000259" key="3">
    <source>
        <dbReference type="SMART" id="SM00470"/>
    </source>
</evidence>
<dbReference type="InterPro" id="IPR036086">
    <property type="entry name" value="ParB/Sulfiredoxin_sf"/>
</dbReference>
<feature type="region of interest" description="Disordered" evidence="2">
    <location>
        <begin position="152"/>
        <end position="219"/>
    </location>
</feature>
<evidence type="ECO:0000256" key="2">
    <source>
        <dbReference type="SAM" id="MobiDB-lite"/>
    </source>
</evidence>
<feature type="compositionally biased region" description="Pro residues" evidence="2">
    <location>
        <begin position="163"/>
        <end position="176"/>
    </location>
</feature>
<evidence type="ECO:0000313" key="5">
    <source>
        <dbReference type="Proteomes" id="UP001228113"/>
    </source>
</evidence>
<dbReference type="AlphaFoldDB" id="A0AA48GRI1"/>